<gene>
    <name evidence="1" type="ORF">GCM10009547_15120</name>
</gene>
<evidence type="ECO:0000313" key="2">
    <source>
        <dbReference type="Proteomes" id="UP001500957"/>
    </source>
</evidence>
<reference evidence="1 2" key="1">
    <citation type="journal article" date="2019" name="Int. J. Syst. Evol. Microbiol.">
        <title>The Global Catalogue of Microorganisms (GCM) 10K type strain sequencing project: providing services to taxonomists for standard genome sequencing and annotation.</title>
        <authorList>
            <consortium name="The Broad Institute Genomics Platform"/>
            <consortium name="The Broad Institute Genome Sequencing Center for Infectious Disease"/>
            <person name="Wu L."/>
            <person name="Ma J."/>
        </authorList>
    </citation>
    <scope>NUCLEOTIDE SEQUENCE [LARGE SCALE GENOMIC DNA]</scope>
    <source>
        <strain evidence="1 2">JCM 10671</strain>
    </source>
</reference>
<proteinExistence type="predicted"/>
<evidence type="ECO:0008006" key="3">
    <source>
        <dbReference type="Google" id="ProtNLM"/>
    </source>
</evidence>
<accession>A0ABN1GLX3</accession>
<dbReference type="PROSITE" id="PS51257">
    <property type="entry name" value="PROKAR_LIPOPROTEIN"/>
    <property type="match status" value="1"/>
</dbReference>
<keyword evidence="2" id="KW-1185">Reference proteome</keyword>
<dbReference type="EMBL" id="BAAAHE010000011">
    <property type="protein sequence ID" value="GAA0614242.1"/>
    <property type="molecule type" value="Genomic_DNA"/>
</dbReference>
<sequence length="166" mass="16971">MKFWATVAALGLVALAGCGGGGGPRVATALPPELLEVLTTQVDCAGAPLVQVRQHRYDFTTDGVEDALVAVRCDSGAGAPPSAVFAIAAGPDGPEVVDELLDADDGEVVKDLSAVGPNAVVTTFGFGPNAPRCCPDLEISHTYRWDGATFGEPTTRSSPLPEAPPE</sequence>
<protein>
    <recommendedName>
        <fullName evidence="3">Lipoprotein</fullName>
    </recommendedName>
</protein>
<dbReference type="RefSeq" id="WP_344603244.1">
    <property type="nucleotide sequence ID" value="NZ_BAAAHE010000011.1"/>
</dbReference>
<name>A0ABN1GLX3_9ACTN</name>
<comment type="caution">
    <text evidence="1">The sequence shown here is derived from an EMBL/GenBank/DDBJ whole genome shotgun (WGS) entry which is preliminary data.</text>
</comment>
<organism evidence="1 2">
    <name type="scientific">Sporichthya brevicatena</name>
    <dbReference type="NCBI Taxonomy" id="171442"/>
    <lineage>
        <taxon>Bacteria</taxon>
        <taxon>Bacillati</taxon>
        <taxon>Actinomycetota</taxon>
        <taxon>Actinomycetes</taxon>
        <taxon>Sporichthyales</taxon>
        <taxon>Sporichthyaceae</taxon>
        <taxon>Sporichthya</taxon>
    </lineage>
</organism>
<dbReference type="Proteomes" id="UP001500957">
    <property type="component" value="Unassembled WGS sequence"/>
</dbReference>
<evidence type="ECO:0000313" key="1">
    <source>
        <dbReference type="EMBL" id="GAA0614242.1"/>
    </source>
</evidence>